<gene>
    <name evidence="1" type="ORF">AMQ22_02015</name>
</gene>
<sequence length="64" mass="7690">MHFNTKRFQIILFTKRFYINTEGFPRLGEYKKAVIKWGVGLGLIEIRRWGWIKRKSLDQTSMGK</sequence>
<dbReference type="Proteomes" id="UP000075398">
    <property type="component" value="Unassembled WGS sequence"/>
</dbReference>
<reference evidence="1 2" key="1">
    <citation type="journal article" date="2016" name="ISME J.">
        <title>Chasing the elusive Euryarchaeota class WSA2: genomes reveal a uniquely fastidious methyl-reducing methanogen.</title>
        <authorList>
            <person name="Nobu M.K."/>
            <person name="Narihiro T."/>
            <person name="Kuroda K."/>
            <person name="Mei R."/>
            <person name="Liu W.T."/>
        </authorList>
    </citation>
    <scope>NUCLEOTIDE SEQUENCE [LARGE SCALE GENOMIC DNA]</scope>
    <source>
        <strain evidence="1">U1lsi0528_Bin055</strain>
    </source>
</reference>
<protein>
    <submittedName>
        <fullName evidence="1">Uncharacterized protein</fullName>
    </submittedName>
</protein>
<organism evidence="1 2">
    <name type="scientific">Candidatus Methanofastidiosum methylothiophilum</name>
    <dbReference type="NCBI Taxonomy" id="1705564"/>
    <lineage>
        <taxon>Archaea</taxon>
        <taxon>Methanobacteriati</taxon>
        <taxon>Methanobacteriota</taxon>
        <taxon>Stenosarchaea group</taxon>
        <taxon>Candidatus Methanofastidiosia</taxon>
        <taxon>Candidatus Methanofastidiosales</taxon>
        <taxon>Candidatus Methanofastidiosaceae</taxon>
        <taxon>Candidatus Methanofastidiosum</taxon>
    </lineage>
</organism>
<dbReference type="EMBL" id="LNGC01000163">
    <property type="protein sequence ID" value="KYC47018.1"/>
    <property type="molecule type" value="Genomic_DNA"/>
</dbReference>
<name>A0A150IQ45_9EURY</name>
<accession>A0A150IQ45</accession>
<dbReference type="AlphaFoldDB" id="A0A150IQ45"/>
<proteinExistence type="predicted"/>
<evidence type="ECO:0000313" key="1">
    <source>
        <dbReference type="EMBL" id="KYC47018.1"/>
    </source>
</evidence>
<evidence type="ECO:0000313" key="2">
    <source>
        <dbReference type="Proteomes" id="UP000075398"/>
    </source>
</evidence>
<comment type="caution">
    <text evidence="1">The sequence shown here is derived from an EMBL/GenBank/DDBJ whole genome shotgun (WGS) entry which is preliminary data.</text>
</comment>